<evidence type="ECO:0000313" key="2">
    <source>
        <dbReference type="EMBL" id="QUH29615.1"/>
    </source>
</evidence>
<evidence type="ECO:0000313" key="3">
    <source>
        <dbReference type="Proteomes" id="UP000677305"/>
    </source>
</evidence>
<keyword evidence="1" id="KW-0175">Coiled coil</keyword>
<keyword evidence="3" id="KW-1185">Reference proteome</keyword>
<dbReference type="Proteomes" id="UP000677305">
    <property type="component" value="Chromosome"/>
</dbReference>
<gene>
    <name evidence="2" type="ORF">HYG85_12145</name>
</gene>
<sequence>MKYIKKTKMLNLFALVLIIVMAIPYVSYAQTSNIKSEKEIKDKKDLVKQAKLNFENLKVSNNNLLEEGNKLLLELYSEGYSEKYIAEEAKKYGIYVLISEEEPEMSMRSTETNADVSKPLISYNATDDTWTVTGGGYWTSEYAFYNDTELKWDTGKRTGAIGKLDVGGISITNIHGNTEGVMIEDAYLCSGDQYKLNDNNKIRNIKTVNDTKGVAISFQDAYYDFTGEDIYQGYRWAIQAKFTSEFANISCNIKSYFLHTYKSANIGKFHFHSDGTFDVDMENAEYSWDKYSQSKSH</sequence>
<name>A0A8J8MBE7_9FIRM</name>
<reference evidence="2 3" key="1">
    <citation type="submission" date="2020-07" db="EMBL/GenBank/DDBJ databases">
        <title>Vallitalea guaymasensis genome.</title>
        <authorList>
            <person name="Postec A."/>
        </authorList>
    </citation>
    <scope>NUCLEOTIDE SEQUENCE [LARGE SCALE GENOMIC DNA]</scope>
    <source>
        <strain evidence="2 3">Ra1766G1</strain>
    </source>
</reference>
<proteinExistence type="predicted"/>
<evidence type="ECO:0000256" key="1">
    <source>
        <dbReference type="SAM" id="Coils"/>
    </source>
</evidence>
<protein>
    <submittedName>
        <fullName evidence="2">Uncharacterized protein</fullName>
    </submittedName>
</protein>
<organism evidence="2 3">
    <name type="scientific">Vallitalea guaymasensis</name>
    <dbReference type="NCBI Taxonomy" id="1185412"/>
    <lineage>
        <taxon>Bacteria</taxon>
        <taxon>Bacillati</taxon>
        <taxon>Bacillota</taxon>
        <taxon>Clostridia</taxon>
        <taxon>Lachnospirales</taxon>
        <taxon>Vallitaleaceae</taxon>
        <taxon>Vallitalea</taxon>
    </lineage>
</organism>
<feature type="coiled-coil region" evidence="1">
    <location>
        <begin position="33"/>
        <end position="67"/>
    </location>
</feature>
<dbReference type="KEGG" id="vgu:HYG85_12145"/>
<dbReference type="AlphaFoldDB" id="A0A8J8MBE7"/>
<dbReference type="EMBL" id="CP058561">
    <property type="protein sequence ID" value="QUH29615.1"/>
    <property type="molecule type" value="Genomic_DNA"/>
</dbReference>
<accession>A0A8J8MBE7</accession>
<dbReference type="RefSeq" id="WP_212693635.1">
    <property type="nucleotide sequence ID" value="NZ_CP058561.1"/>
</dbReference>